<protein>
    <recommendedName>
        <fullName evidence="3 8">Dihydrofolate reductase</fullName>
        <ecNumber evidence="3 8">1.5.1.3</ecNumber>
    </recommendedName>
</protein>
<dbReference type="InterPro" id="IPR001796">
    <property type="entry name" value="DHFR_dom"/>
</dbReference>
<evidence type="ECO:0000256" key="3">
    <source>
        <dbReference type="ARBA" id="ARBA00012856"/>
    </source>
</evidence>
<dbReference type="GO" id="GO:0006730">
    <property type="term" value="P:one-carbon metabolic process"/>
    <property type="evidence" value="ECO:0007669"/>
    <property type="project" value="UniProtKB-KW"/>
</dbReference>
<dbReference type="EC" id="1.5.1.3" evidence="3 8"/>
<gene>
    <name evidence="10" type="ORF">SAMN04487894_10895</name>
</gene>
<reference evidence="11" key="1">
    <citation type="submission" date="2016-10" db="EMBL/GenBank/DDBJ databases">
        <authorList>
            <person name="Varghese N."/>
            <person name="Submissions S."/>
        </authorList>
    </citation>
    <scope>NUCLEOTIDE SEQUENCE [LARGE SCALE GENOMIC DNA]</scope>
    <source>
        <strain evidence="11">DSM 25811 / CCM 8410 / LMG 26954 / E90</strain>
    </source>
</reference>
<evidence type="ECO:0000256" key="4">
    <source>
        <dbReference type="ARBA" id="ARBA00022563"/>
    </source>
</evidence>
<comment type="catalytic activity">
    <reaction evidence="8">
        <text>(6S)-5,6,7,8-tetrahydrofolate + NADP(+) = 7,8-dihydrofolate + NADPH + H(+)</text>
        <dbReference type="Rhea" id="RHEA:15009"/>
        <dbReference type="ChEBI" id="CHEBI:15378"/>
        <dbReference type="ChEBI" id="CHEBI:57451"/>
        <dbReference type="ChEBI" id="CHEBI:57453"/>
        <dbReference type="ChEBI" id="CHEBI:57783"/>
        <dbReference type="ChEBI" id="CHEBI:58349"/>
        <dbReference type="EC" id="1.5.1.3"/>
    </reaction>
</comment>
<keyword evidence="4 8" id="KW-0554">One-carbon metabolism</keyword>
<keyword evidence="11" id="KW-1185">Reference proteome</keyword>
<evidence type="ECO:0000259" key="9">
    <source>
        <dbReference type="PROSITE" id="PS51330"/>
    </source>
</evidence>
<dbReference type="GO" id="GO:0046655">
    <property type="term" value="P:folic acid metabolic process"/>
    <property type="evidence" value="ECO:0007669"/>
    <property type="project" value="TreeGrafter"/>
</dbReference>
<dbReference type="GO" id="GO:0046654">
    <property type="term" value="P:tetrahydrofolate biosynthetic process"/>
    <property type="evidence" value="ECO:0007669"/>
    <property type="project" value="UniProtKB-UniPathway"/>
</dbReference>
<dbReference type="CDD" id="cd00209">
    <property type="entry name" value="DHFR"/>
    <property type="match status" value="1"/>
</dbReference>
<evidence type="ECO:0000256" key="8">
    <source>
        <dbReference type="PIRNR" id="PIRNR000194"/>
    </source>
</evidence>
<dbReference type="GO" id="GO:0046452">
    <property type="term" value="P:dihydrofolate metabolic process"/>
    <property type="evidence" value="ECO:0007669"/>
    <property type="project" value="TreeGrafter"/>
</dbReference>
<evidence type="ECO:0000256" key="2">
    <source>
        <dbReference type="ARBA" id="ARBA00009539"/>
    </source>
</evidence>
<dbReference type="Gene3D" id="3.40.430.10">
    <property type="entry name" value="Dihydrofolate Reductase, subunit A"/>
    <property type="match status" value="1"/>
</dbReference>
<evidence type="ECO:0000256" key="1">
    <source>
        <dbReference type="ARBA" id="ARBA00004903"/>
    </source>
</evidence>
<dbReference type="Pfam" id="PF00186">
    <property type="entry name" value="DHFR_1"/>
    <property type="match status" value="1"/>
</dbReference>
<evidence type="ECO:0000256" key="5">
    <source>
        <dbReference type="ARBA" id="ARBA00022857"/>
    </source>
</evidence>
<comment type="similarity">
    <text evidence="2 8">Belongs to the dihydrofolate reductase family.</text>
</comment>
<dbReference type="PANTHER" id="PTHR48069:SF3">
    <property type="entry name" value="DIHYDROFOLATE REDUCTASE"/>
    <property type="match status" value="1"/>
</dbReference>
<organism evidence="10 11">
    <name type="scientific">Niabella drilacis (strain DSM 25811 / CCM 8410 / CCUG 62505 / LMG 26954 / E90)</name>
    <dbReference type="NCBI Taxonomy" id="1285928"/>
    <lineage>
        <taxon>Bacteria</taxon>
        <taxon>Pseudomonadati</taxon>
        <taxon>Bacteroidota</taxon>
        <taxon>Chitinophagia</taxon>
        <taxon>Chitinophagales</taxon>
        <taxon>Chitinophagaceae</taxon>
        <taxon>Niabella</taxon>
    </lineage>
</organism>
<dbReference type="GO" id="GO:0004146">
    <property type="term" value="F:dihydrofolate reductase activity"/>
    <property type="evidence" value="ECO:0007669"/>
    <property type="project" value="UniProtKB-EC"/>
</dbReference>
<comment type="pathway">
    <text evidence="1 8">Cofactor biosynthesis; tetrahydrofolate biosynthesis; 5,6,7,8-tetrahydrofolate from 7,8-dihydrofolate: step 1/1.</text>
</comment>
<proteinExistence type="inferred from homology"/>
<feature type="domain" description="DHFR" evidence="9">
    <location>
        <begin position="2"/>
        <end position="162"/>
    </location>
</feature>
<comment type="function">
    <text evidence="7 8">Key enzyme in folate metabolism. Catalyzes an essential reaction for de novo glycine and purine synthesis, and for DNA precursor synthesis.</text>
</comment>
<dbReference type="PROSITE" id="PS51330">
    <property type="entry name" value="DHFR_2"/>
    <property type="match status" value="1"/>
</dbReference>
<dbReference type="PRINTS" id="PR00070">
    <property type="entry name" value="DHFR"/>
</dbReference>
<dbReference type="OrthoDB" id="9804315at2"/>
<dbReference type="InterPro" id="IPR024072">
    <property type="entry name" value="DHFR-like_dom_sf"/>
</dbReference>
<dbReference type="EMBL" id="FMZO01000008">
    <property type="protein sequence ID" value="SDD34581.1"/>
    <property type="molecule type" value="Genomic_DNA"/>
</dbReference>
<dbReference type="GO" id="GO:0070401">
    <property type="term" value="F:NADP+ binding"/>
    <property type="evidence" value="ECO:0007669"/>
    <property type="project" value="UniProtKB-ARBA"/>
</dbReference>
<name>A0A1G6TZT8_NIADE</name>
<dbReference type="AlphaFoldDB" id="A0A1G6TZT8"/>
<dbReference type="InterPro" id="IPR012259">
    <property type="entry name" value="DHFR"/>
</dbReference>
<dbReference type="SUPFAM" id="SSF53597">
    <property type="entry name" value="Dihydrofolate reductase-like"/>
    <property type="match status" value="1"/>
</dbReference>
<dbReference type="PANTHER" id="PTHR48069">
    <property type="entry name" value="DIHYDROFOLATE REDUCTASE"/>
    <property type="match status" value="1"/>
</dbReference>
<dbReference type="RefSeq" id="WP_090390999.1">
    <property type="nucleotide sequence ID" value="NZ_FMZO01000008.1"/>
</dbReference>
<accession>A0A1G6TZT8</accession>
<dbReference type="FunFam" id="3.40.430.10:FF:000001">
    <property type="entry name" value="Dihydrofolate reductase"/>
    <property type="match status" value="1"/>
</dbReference>
<evidence type="ECO:0000313" key="11">
    <source>
        <dbReference type="Proteomes" id="UP000198757"/>
    </source>
</evidence>
<dbReference type="STRING" id="1285928.SAMN04487894_10895"/>
<keyword evidence="5 8" id="KW-0521">NADP</keyword>
<sequence>MIISLVAAASNNNVIGKDNKLLWSLPNDMKHFKNVTWGMPVVMGRKTFESFKQPLAGRKNIVLSTNKSLKIENAIVARSQKDVELLVKEMDVKELMVIGGGEIYKLYLPRANRIYLTRVDTALEGDAFFPVFDQNAWTLTSKQEYQADEKHLFDYTFELWERN</sequence>
<dbReference type="PIRSF" id="PIRSF000194">
    <property type="entry name" value="DHFR"/>
    <property type="match status" value="1"/>
</dbReference>
<dbReference type="Proteomes" id="UP000198757">
    <property type="component" value="Unassembled WGS sequence"/>
</dbReference>
<dbReference type="GO" id="GO:0005829">
    <property type="term" value="C:cytosol"/>
    <property type="evidence" value="ECO:0007669"/>
    <property type="project" value="TreeGrafter"/>
</dbReference>
<keyword evidence="6 8" id="KW-0560">Oxidoreductase</keyword>
<evidence type="ECO:0000256" key="7">
    <source>
        <dbReference type="ARBA" id="ARBA00025067"/>
    </source>
</evidence>
<dbReference type="UniPathway" id="UPA00077">
    <property type="reaction ID" value="UER00158"/>
</dbReference>
<evidence type="ECO:0000256" key="6">
    <source>
        <dbReference type="ARBA" id="ARBA00023002"/>
    </source>
</evidence>
<evidence type="ECO:0000313" key="10">
    <source>
        <dbReference type="EMBL" id="SDD34581.1"/>
    </source>
</evidence>